<dbReference type="PANTHER" id="PTHR11040">
    <property type="entry name" value="ZINC/IRON TRANSPORTER"/>
    <property type="match status" value="1"/>
</dbReference>
<name>A0A517PBU2_9PLAN</name>
<organism evidence="7 8">
    <name type="scientific">Alienimonas californiensis</name>
    <dbReference type="NCBI Taxonomy" id="2527989"/>
    <lineage>
        <taxon>Bacteria</taxon>
        <taxon>Pseudomonadati</taxon>
        <taxon>Planctomycetota</taxon>
        <taxon>Planctomycetia</taxon>
        <taxon>Planctomycetales</taxon>
        <taxon>Planctomycetaceae</taxon>
        <taxon>Alienimonas</taxon>
    </lineage>
</organism>
<proteinExistence type="predicted"/>
<dbReference type="OrthoDB" id="5739025at2"/>
<protein>
    <submittedName>
        <fullName evidence="7">ZIP Zinc transporter</fullName>
    </submittedName>
</protein>
<evidence type="ECO:0000256" key="5">
    <source>
        <dbReference type="SAM" id="MobiDB-lite"/>
    </source>
</evidence>
<feature type="region of interest" description="Disordered" evidence="5">
    <location>
        <begin position="301"/>
        <end position="320"/>
    </location>
</feature>
<evidence type="ECO:0000256" key="3">
    <source>
        <dbReference type="ARBA" id="ARBA00022989"/>
    </source>
</evidence>
<feature type="transmembrane region" description="Helical" evidence="6">
    <location>
        <begin position="272"/>
        <end position="292"/>
    </location>
</feature>
<feature type="transmembrane region" description="Helical" evidence="6">
    <location>
        <begin position="52"/>
        <end position="77"/>
    </location>
</feature>
<dbReference type="AlphaFoldDB" id="A0A517PBU2"/>
<keyword evidence="2 6" id="KW-0812">Transmembrane</keyword>
<keyword evidence="3 6" id="KW-1133">Transmembrane helix</keyword>
<evidence type="ECO:0000256" key="1">
    <source>
        <dbReference type="ARBA" id="ARBA00004141"/>
    </source>
</evidence>
<feature type="transmembrane region" description="Helical" evidence="6">
    <location>
        <begin position="212"/>
        <end position="233"/>
    </location>
</feature>
<evidence type="ECO:0000313" key="7">
    <source>
        <dbReference type="EMBL" id="QDT16826.1"/>
    </source>
</evidence>
<dbReference type="PANTHER" id="PTHR11040:SF44">
    <property type="entry name" value="PROTEIN ZNTC-RELATED"/>
    <property type="match status" value="1"/>
</dbReference>
<gene>
    <name evidence="7" type="ORF">CA12_29330</name>
</gene>
<feature type="transmembrane region" description="Helical" evidence="6">
    <location>
        <begin position="83"/>
        <end position="101"/>
    </location>
</feature>
<comment type="subcellular location">
    <subcellularLocation>
        <location evidence="1">Membrane</location>
        <topology evidence="1">Multi-pass membrane protein</topology>
    </subcellularLocation>
</comment>
<evidence type="ECO:0000256" key="6">
    <source>
        <dbReference type="SAM" id="Phobius"/>
    </source>
</evidence>
<dbReference type="InterPro" id="IPR003689">
    <property type="entry name" value="ZIP"/>
</dbReference>
<keyword evidence="8" id="KW-1185">Reference proteome</keyword>
<feature type="transmembrane region" description="Helical" evidence="6">
    <location>
        <begin position="19"/>
        <end position="40"/>
    </location>
</feature>
<dbReference type="Proteomes" id="UP000318741">
    <property type="component" value="Chromosome"/>
</dbReference>
<dbReference type="GO" id="GO:0016020">
    <property type="term" value="C:membrane"/>
    <property type="evidence" value="ECO:0007669"/>
    <property type="project" value="UniProtKB-SubCell"/>
</dbReference>
<evidence type="ECO:0000256" key="2">
    <source>
        <dbReference type="ARBA" id="ARBA00022692"/>
    </source>
</evidence>
<keyword evidence="4 6" id="KW-0472">Membrane</keyword>
<reference evidence="7 8" key="1">
    <citation type="submission" date="2019-02" db="EMBL/GenBank/DDBJ databases">
        <title>Deep-cultivation of Planctomycetes and their phenomic and genomic characterization uncovers novel biology.</title>
        <authorList>
            <person name="Wiegand S."/>
            <person name="Jogler M."/>
            <person name="Boedeker C."/>
            <person name="Pinto D."/>
            <person name="Vollmers J."/>
            <person name="Rivas-Marin E."/>
            <person name="Kohn T."/>
            <person name="Peeters S.H."/>
            <person name="Heuer A."/>
            <person name="Rast P."/>
            <person name="Oberbeckmann S."/>
            <person name="Bunk B."/>
            <person name="Jeske O."/>
            <person name="Meyerdierks A."/>
            <person name="Storesund J.E."/>
            <person name="Kallscheuer N."/>
            <person name="Luecker S."/>
            <person name="Lage O.M."/>
            <person name="Pohl T."/>
            <person name="Merkel B.J."/>
            <person name="Hornburger P."/>
            <person name="Mueller R.-W."/>
            <person name="Bruemmer F."/>
            <person name="Labrenz M."/>
            <person name="Spormann A.M."/>
            <person name="Op den Camp H."/>
            <person name="Overmann J."/>
            <person name="Amann R."/>
            <person name="Jetten M.S.M."/>
            <person name="Mascher T."/>
            <person name="Medema M.H."/>
            <person name="Devos D.P."/>
            <person name="Kaster A.-K."/>
            <person name="Ovreas L."/>
            <person name="Rohde M."/>
            <person name="Galperin M.Y."/>
            <person name="Jogler C."/>
        </authorList>
    </citation>
    <scope>NUCLEOTIDE SEQUENCE [LARGE SCALE GENOMIC DNA]</scope>
    <source>
        <strain evidence="7 8">CA12</strain>
    </source>
</reference>
<sequence>MPPVAVSPALLSGAGASEFAVLCVYALAVGVASVAGGALPGRVRLTHLRLQLAMSCVGGLMLGVALFGLIPHAAAAFGRIEPALWGVAAGLLGMFFLLRFAPFHSHEPPSVVEHEGGEEGCGHPHHDPHPSAARWAGAAFGLGVHALIDGAALAAAVRGGHGGGGTLGLGALPGLGAFLAIALHKPLDAVTVMTLARTAPGGSWTRRHPGAINLLFAAIGPAGAIGFYLLAGASPAEHLVTGTAMSIAAGAFLCISLSDLLPELEFHSHDRLSLSAALLIGVAVAAAVEVFAHGYAHHAAAEGEEAGPRHTHAHGHPHSH</sequence>
<dbReference type="Pfam" id="PF02535">
    <property type="entry name" value="Zip"/>
    <property type="match status" value="1"/>
</dbReference>
<feature type="transmembrane region" description="Helical" evidence="6">
    <location>
        <begin position="239"/>
        <end position="260"/>
    </location>
</feature>
<evidence type="ECO:0000313" key="8">
    <source>
        <dbReference type="Proteomes" id="UP000318741"/>
    </source>
</evidence>
<dbReference type="RefSeq" id="WP_145359753.1">
    <property type="nucleotide sequence ID" value="NZ_CP036265.1"/>
</dbReference>
<dbReference type="KEGG" id="acaf:CA12_29330"/>
<accession>A0A517PBU2</accession>
<feature type="region of interest" description="Disordered" evidence="5">
    <location>
        <begin position="109"/>
        <end position="129"/>
    </location>
</feature>
<dbReference type="GO" id="GO:0005385">
    <property type="term" value="F:zinc ion transmembrane transporter activity"/>
    <property type="evidence" value="ECO:0007669"/>
    <property type="project" value="TreeGrafter"/>
</dbReference>
<dbReference type="EMBL" id="CP036265">
    <property type="protein sequence ID" value="QDT16826.1"/>
    <property type="molecule type" value="Genomic_DNA"/>
</dbReference>
<feature type="compositionally biased region" description="Basic residues" evidence="5">
    <location>
        <begin position="309"/>
        <end position="320"/>
    </location>
</feature>
<evidence type="ECO:0000256" key="4">
    <source>
        <dbReference type="ARBA" id="ARBA00023136"/>
    </source>
</evidence>